<dbReference type="Proteomes" id="UP000319865">
    <property type="component" value="Unassembled WGS sequence"/>
</dbReference>
<evidence type="ECO:0000256" key="1">
    <source>
        <dbReference type="SAM" id="MobiDB-lite"/>
    </source>
</evidence>
<protein>
    <submittedName>
        <fullName evidence="2">Uncharacterized protein</fullName>
    </submittedName>
</protein>
<reference evidence="2 3" key="1">
    <citation type="submission" date="2019-06" db="EMBL/GenBank/DDBJ databases">
        <title>Sequencing the genomes of 1000 actinobacteria strains.</title>
        <authorList>
            <person name="Klenk H.-P."/>
        </authorList>
    </citation>
    <scope>NUCLEOTIDE SEQUENCE [LARGE SCALE GENOMIC DNA]</scope>
    <source>
        <strain evidence="2 3">DSM 46837</strain>
    </source>
</reference>
<feature type="region of interest" description="Disordered" evidence="1">
    <location>
        <begin position="27"/>
        <end position="55"/>
    </location>
</feature>
<proteinExistence type="predicted"/>
<dbReference type="RefSeq" id="WP_170182342.1">
    <property type="nucleotide sequence ID" value="NZ_VFQE01000001.1"/>
</dbReference>
<evidence type="ECO:0000313" key="3">
    <source>
        <dbReference type="Proteomes" id="UP000319865"/>
    </source>
</evidence>
<dbReference type="EMBL" id="VFQE01000001">
    <property type="protein sequence ID" value="TQN41973.1"/>
    <property type="molecule type" value="Genomic_DNA"/>
</dbReference>
<keyword evidence="3" id="KW-1185">Reference proteome</keyword>
<organism evidence="2 3">
    <name type="scientific">Blastococcus colisei</name>
    <dbReference type="NCBI Taxonomy" id="1564162"/>
    <lineage>
        <taxon>Bacteria</taxon>
        <taxon>Bacillati</taxon>
        <taxon>Actinomycetota</taxon>
        <taxon>Actinomycetes</taxon>
        <taxon>Geodermatophilales</taxon>
        <taxon>Geodermatophilaceae</taxon>
        <taxon>Blastococcus</taxon>
    </lineage>
</organism>
<gene>
    <name evidence="2" type="ORF">FHU33_1362</name>
</gene>
<sequence length="55" mass="5850">MTEQRWSIPVDDLVASAQVPVAEQVEVQAEPQPATDWSSGMNPYGDGMSADADGD</sequence>
<accession>A0A543PD12</accession>
<comment type="caution">
    <text evidence="2">The sequence shown here is derived from an EMBL/GenBank/DDBJ whole genome shotgun (WGS) entry which is preliminary data.</text>
</comment>
<evidence type="ECO:0000313" key="2">
    <source>
        <dbReference type="EMBL" id="TQN41973.1"/>
    </source>
</evidence>
<name>A0A543PD12_9ACTN</name>
<dbReference type="AlphaFoldDB" id="A0A543PD12"/>